<keyword evidence="3" id="KW-1185">Reference proteome</keyword>
<sequence length="74" mass="7005">MKKLFAGLILGLVLVGCSNMTSREKSALVGAGAGALVGSAISGNSKGALIGAGVGALGGAAVDNYDKTGNVLGN</sequence>
<gene>
    <name evidence="2" type="ORF">RFV38_00675</name>
</gene>
<dbReference type="EMBL" id="JAVIKH010000001">
    <property type="protein sequence ID" value="MDX8335024.1"/>
    <property type="molecule type" value="Genomic_DNA"/>
</dbReference>
<proteinExistence type="predicted"/>
<protein>
    <submittedName>
        <fullName evidence="2">YMGG-like glycine zipper-containing protein</fullName>
    </submittedName>
</protein>
<reference evidence="3" key="1">
    <citation type="submission" date="2023-07" db="EMBL/GenBank/DDBJ databases">
        <authorList>
            <person name="Colorado M.A."/>
            <person name="Villamil L.M."/>
            <person name="Melo J.F."/>
            <person name="Rodriguez J.A."/>
            <person name="Ruiz R.Y."/>
        </authorList>
    </citation>
    <scope>NUCLEOTIDE SEQUENCE [LARGE SCALE GENOMIC DNA]</scope>
    <source>
        <strain evidence="3">C33</strain>
    </source>
</reference>
<comment type="caution">
    <text evidence="2">The sequence shown here is derived from an EMBL/GenBank/DDBJ whole genome shotgun (WGS) entry which is preliminary data.</text>
</comment>
<evidence type="ECO:0000313" key="3">
    <source>
        <dbReference type="Proteomes" id="UP001279681"/>
    </source>
</evidence>
<dbReference type="RefSeq" id="WP_320312437.1">
    <property type="nucleotide sequence ID" value="NZ_JAVIKH010000001.1"/>
</dbReference>
<evidence type="ECO:0000313" key="2">
    <source>
        <dbReference type="EMBL" id="MDX8335024.1"/>
    </source>
</evidence>
<organism evidence="2 3">
    <name type="scientific">Candidatus Cetobacterium colombiensis</name>
    <dbReference type="NCBI Taxonomy" id="3073100"/>
    <lineage>
        <taxon>Bacteria</taxon>
        <taxon>Fusobacteriati</taxon>
        <taxon>Fusobacteriota</taxon>
        <taxon>Fusobacteriia</taxon>
        <taxon>Fusobacteriales</taxon>
        <taxon>Fusobacteriaceae</taxon>
        <taxon>Cetobacterium</taxon>
    </lineage>
</organism>
<dbReference type="PROSITE" id="PS51257">
    <property type="entry name" value="PROKAR_LIPOPROTEIN"/>
    <property type="match status" value="1"/>
</dbReference>
<dbReference type="Pfam" id="PF13441">
    <property type="entry name" value="Gly-zipper_YMGG"/>
    <property type="match status" value="1"/>
</dbReference>
<dbReference type="Proteomes" id="UP001279681">
    <property type="component" value="Unassembled WGS sequence"/>
</dbReference>
<name>A0ABU4W6A1_9FUSO</name>
<feature type="domain" description="YMGG-like Gly-zipper" evidence="1">
    <location>
        <begin position="23"/>
        <end position="65"/>
    </location>
</feature>
<dbReference type="InterPro" id="IPR027367">
    <property type="entry name" value="Gly-zipper_YMGG"/>
</dbReference>
<accession>A0ABU4W6A1</accession>
<evidence type="ECO:0000259" key="1">
    <source>
        <dbReference type="Pfam" id="PF13441"/>
    </source>
</evidence>